<dbReference type="RefSeq" id="WP_066790981.1">
    <property type="nucleotide sequence ID" value="NZ_LWQS01000095.1"/>
</dbReference>
<sequence length="110" mass="12347">MSVLLPDQRLWATNRWIARQFFADAIQWIDAAPALAGEIRFCLEAELDTLDLRYADRATLQAFAALVKKVVDYRTAMGASDVAEHNDVLVYMSKLMELSQLVQATLVPCS</sequence>
<gene>
    <name evidence="1" type="ORF">A6A03_19410</name>
</gene>
<keyword evidence="2" id="KW-1185">Reference proteome</keyword>
<accession>A0A178LYT5</accession>
<dbReference type="OrthoDB" id="3078479at2"/>
<evidence type="ECO:0000313" key="1">
    <source>
        <dbReference type="EMBL" id="OAN40036.1"/>
    </source>
</evidence>
<protein>
    <submittedName>
        <fullName evidence="1">Uncharacterized protein</fullName>
    </submittedName>
</protein>
<dbReference type="Proteomes" id="UP000078287">
    <property type="component" value="Unassembled WGS sequence"/>
</dbReference>
<dbReference type="STRING" id="1707952.A6A03_19410"/>
<dbReference type="EMBL" id="LWQS01000095">
    <property type="protein sequence ID" value="OAN40036.1"/>
    <property type="molecule type" value="Genomic_DNA"/>
</dbReference>
<comment type="caution">
    <text evidence="1">The sequence shown here is derived from an EMBL/GenBank/DDBJ whole genome shotgun (WGS) entry which is preliminary data.</text>
</comment>
<organism evidence="1 2">
    <name type="scientific">Chloroflexus islandicus</name>
    <dbReference type="NCBI Taxonomy" id="1707952"/>
    <lineage>
        <taxon>Bacteria</taxon>
        <taxon>Bacillati</taxon>
        <taxon>Chloroflexota</taxon>
        <taxon>Chloroflexia</taxon>
        <taxon>Chloroflexales</taxon>
        <taxon>Chloroflexineae</taxon>
        <taxon>Chloroflexaceae</taxon>
        <taxon>Chloroflexus</taxon>
    </lineage>
</organism>
<reference evidence="1 2" key="1">
    <citation type="submission" date="2016-04" db="EMBL/GenBank/DDBJ databases">
        <title>Chloroflexus islandicus sp. nov., a thermophilic filamentous anoxygenic phototrophic bacterium from geyser Strokkur (Iceland).</title>
        <authorList>
            <person name="Gaisin V.A."/>
            <person name="Kalashnikov A.M."/>
            <person name="Sukhacheva M.V."/>
            <person name="Grouzdev D.S."/>
            <person name="Ivanov T.M."/>
            <person name="Kuznetsov B."/>
            <person name="Gorlenko V.M."/>
        </authorList>
    </citation>
    <scope>NUCLEOTIDE SEQUENCE [LARGE SCALE GENOMIC DNA]</scope>
    <source>
        <strain evidence="2">isl-2</strain>
    </source>
</reference>
<evidence type="ECO:0000313" key="2">
    <source>
        <dbReference type="Proteomes" id="UP000078287"/>
    </source>
</evidence>
<dbReference type="AlphaFoldDB" id="A0A178LYT5"/>
<name>A0A178LYT5_9CHLR</name>
<proteinExistence type="predicted"/>